<dbReference type="EMBL" id="LSSM01000394">
    <property type="protein sequence ID" value="OMJ29060.1"/>
    <property type="molecule type" value="Genomic_DNA"/>
</dbReference>
<evidence type="ECO:0000313" key="1">
    <source>
        <dbReference type="EMBL" id="OMJ29060.1"/>
    </source>
</evidence>
<comment type="caution">
    <text evidence="1">The sequence shown here is derived from an EMBL/GenBank/DDBJ whole genome shotgun (WGS) entry which is preliminary data.</text>
</comment>
<name>A0A1R1YQB8_9FUNG</name>
<reference evidence="2" key="1">
    <citation type="submission" date="2017-01" db="EMBL/GenBank/DDBJ databases">
        <authorList>
            <person name="Wang Y."/>
            <person name="White M."/>
            <person name="Kvist S."/>
            <person name="Moncalvo J.-M."/>
        </authorList>
    </citation>
    <scope>NUCLEOTIDE SEQUENCE [LARGE SCALE GENOMIC DNA]</scope>
    <source>
        <strain evidence="2">ID-206-W2</strain>
    </source>
</reference>
<gene>
    <name evidence="1" type="ORF">AYI69_g1446</name>
</gene>
<dbReference type="OrthoDB" id="2447222at2759"/>
<organism evidence="1 2">
    <name type="scientific">Smittium culicis</name>
    <dbReference type="NCBI Taxonomy" id="133412"/>
    <lineage>
        <taxon>Eukaryota</taxon>
        <taxon>Fungi</taxon>
        <taxon>Fungi incertae sedis</taxon>
        <taxon>Zoopagomycota</taxon>
        <taxon>Kickxellomycotina</taxon>
        <taxon>Harpellomycetes</taxon>
        <taxon>Harpellales</taxon>
        <taxon>Legeriomycetaceae</taxon>
        <taxon>Smittium</taxon>
    </lineage>
</organism>
<evidence type="ECO:0000313" key="2">
    <source>
        <dbReference type="Proteomes" id="UP000187429"/>
    </source>
</evidence>
<proteinExistence type="predicted"/>
<dbReference type="Proteomes" id="UP000187429">
    <property type="component" value="Unassembled WGS sequence"/>
</dbReference>
<accession>A0A1R1YQB8</accession>
<evidence type="ECO:0008006" key="3">
    <source>
        <dbReference type="Google" id="ProtNLM"/>
    </source>
</evidence>
<dbReference type="AlphaFoldDB" id="A0A1R1YQB8"/>
<protein>
    <recommendedName>
        <fullName evidence="3">HTH CENPB-type domain-containing protein</fullName>
    </recommendedName>
</protein>
<keyword evidence="2" id="KW-1185">Reference proteome</keyword>
<sequence>MLAEMEKFNSHKSSIKFKALSISKDIKEASPNEENIAFSSSSVWYENFKRRIGLNNIKFTGEAAIGDLKAEGDFSNELSRIIKDGDYLPCLVFNINENCL</sequence>